<dbReference type="AlphaFoldDB" id="A0A7X0IKN4"/>
<dbReference type="CDD" id="cd06173">
    <property type="entry name" value="MFS_MefA_like"/>
    <property type="match status" value="1"/>
</dbReference>
<dbReference type="GO" id="GO:0022857">
    <property type="term" value="F:transmembrane transporter activity"/>
    <property type="evidence" value="ECO:0007669"/>
    <property type="project" value="InterPro"/>
</dbReference>
<accession>A0A7X0IKN4</accession>
<keyword evidence="5 6" id="KW-0472">Membrane</keyword>
<dbReference type="InterPro" id="IPR022324">
    <property type="entry name" value="Bacilysin_exporter_BacE_put"/>
</dbReference>
<dbReference type="Gene3D" id="1.20.1250.20">
    <property type="entry name" value="MFS general substrate transporter like domains"/>
    <property type="match status" value="1"/>
</dbReference>
<feature type="transmembrane region" description="Helical" evidence="6">
    <location>
        <begin position="171"/>
        <end position="200"/>
    </location>
</feature>
<keyword evidence="3 6" id="KW-0812">Transmembrane</keyword>
<feature type="transmembrane region" description="Helical" evidence="6">
    <location>
        <begin position="357"/>
        <end position="380"/>
    </location>
</feature>
<dbReference type="PROSITE" id="PS50850">
    <property type="entry name" value="MFS"/>
    <property type="match status" value="1"/>
</dbReference>
<dbReference type="InterPro" id="IPR036259">
    <property type="entry name" value="MFS_trans_sf"/>
</dbReference>
<evidence type="ECO:0000259" key="7">
    <source>
        <dbReference type="PROSITE" id="PS50850"/>
    </source>
</evidence>
<feature type="transmembrane region" description="Helical" evidence="6">
    <location>
        <begin position="63"/>
        <end position="82"/>
    </location>
</feature>
<name>A0A7X0IKN4_9ACTN</name>
<sequence length="414" mass="43213">MTSATPATPKDSAARPMRRLMRDRRFVLLFAGQAINMFGDRALLIVLAIWVKELTGSDALAGVIFVLLAVPSLLAPVTGLIVDRFPRRATLIVNDLVAAALVLCLLLVRGPGDIWIVFAVTLGYGISNAIFNAARGGLLHSMVPAELLGDANGLFGSLAQGLRILGPLLGAGLFVALGLGAVAILDAGTFLLSVVVLLLLRRTPDLVRSGDGEKGHLWRDLTAGVRHIIGDRELRGAVVALGLALGAAGLINPAMFAAVDQGLNRSSAFIGVVAAFQGAGSIAGGLMVGTLIRRFGERRTAAIGFLFSTVGLVLVIPTSEAGMCAAGVLVGVSIPVFMVATTTLVQRSTAKELQGRALTAMDALIDIPFVGSLALGSFIIQFVEYRLVYAFSALAFAVVALFVLLPRRDRAAVV</sequence>
<evidence type="ECO:0000313" key="9">
    <source>
        <dbReference type="Proteomes" id="UP000555564"/>
    </source>
</evidence>
<comment type="subcellular location">
    <subcellularLocation>
        <location evidence="1">Cell membrane</location>
        <topology evidence="1">Multi-pass membrane protein</topology>
    </subcellularLocation>
</comment>
<evidence type="ECO:0000313" key="8">
    <source>
        <dbReference type="EMBL" id="MBB6475768.1"/>
    </source>
</evidence>
<evidence type="ECO:0000256" key="2">
    <source>
        <dbReference type="ARBA" id="ARBA00022475"/>
    </source>
</evidence>
<feature type="domain" description="Major facilitator superfamily (MFS) profile" evidence="7">
    <location>
        <begin position="25"/>
        <end position="410"/>
    </location>
</feature>
<feature type="transmembrane region" description="Helical" evidence="6">
    <location>
        <begin position="300"/>
        <end position="319"/>
    </location>
</feature>
<dbReference type="RefSeq" id="WP_184985340.1">
    <property type="nucleotide sequence ID" value="NZ_BAAALO010000019.1"/>
</dbReference>
<feature type="transmembrane region" description="Helical" evidence="6">
    <location>
        <begin position="26"/>
        <end position="51"/>
    </location>
</feature>
<organism evidence="8 9">
    <name type="scientific">Sphaerisporangium rubeum</name>
    <dbReference type="NCBI Taxonomy" id="321317"/>
    <lineage>
        <taxon>Bacteria</taxon>
        <taxon>Bacillati</taxon>
        <taxon>Actinomycetota</taxon>
        <taxon>Actinomycetes</taxon>
        <taxon>Streptosporangiales</taxon>
        <taxon>Streptosporangiaceae</taxon>
        <taxon>Sphaerisporangium</taxon>
    </lineage>
</organism>
<keyword evidence="9" id="KW-1185">Reference proteome</keyword>
<dbReference type="PANTHER" id="PTHR23513:SF6">
    <property type="entry name" value="MAJOR FACILITATOR SUPERFAMILY ASSOCIATED DOMAIN-CONTAINING PROTEIN"/>
    <property type="match status" value="1"/>
</dbReference>
<dbReference type="Pfam" id="PF07690">
    <property type="entry name" value="MFS_1"/>
    <property type="match status" value="2"/>
</dbReference>
<feature type="transmembrane region" description="Helical" evidence="6">
    <location>
        <begin position="114"/>
        <end position="135"/>
    </location>
</feature>
<evidence type="ECO:0000256" key="3">
    <source>
        <dbReference type="ARBA" id="ARBA00022692"/>
    </source>
</evidence>
<evidence type="ECO:0000256" key="1">
    <source>
        <dbReference type="ARBA" id="ARBA00004651"/>
    </source>
</evidence>
<protein>
    <submittedName>
        <fullName evidence="8">MFS family permease</fullName>
    </submittedName>
</protein>
<dbReference type="PRINTS" id="PR01988">
    <property type="entry name" value="EXPORTERBACE"/>
</dbReference>
<feature type="transmembrane region" description="Helical" evidence="6">
    <location>
        <begin position="89"/>
        <end position="108"/>
    </location>
</feature>
<dbReference type="InterPro" id="IPR020846">
    <property type="entry name" value="MFS_dom"/>
</dbReference>
<dbReference type="GO" id="GO:0005886">
    <property type="term" value="C:plasma membrane"/>
    <property type="evidence" value="ECO:0007669"/>
    <property type="project" value="UniProtKB-SubCell"/>
</dbReference>
<evidence type="ECO:0000256" key="5">
    <source>
        <dbReference type="ARBA" id="ARBA00023136"/>
    </source>
</evidence>
<evidence type="ECO:0000256" key="6">
    <source>
        <dbReference type="SAM" id="Phobius"/>
    </source>
</evidence>
<feature type="transmembrane region" description="Helical" evidence="6">
    <location>
        <begin position="325"/>
        <end position="345"/>
    </location>
</feature>
<feature type="transmembrane region" description="Helical" evidence="6">
    <location>
        <begin position="236"/>
        <end position="256"/>
    </location>
</feature>
<feature type="transmembrane region" description="Helical" evidence="6">
    <location>
        <begin position="386"/>
        <end position="405"/>
    </location>
</feature>
<reference evidence="8 9" key="1">
    <citation type="submission" date="2020-08" db="EMBL/GenBank/DDBJ databases">
        <title>Sequencing the genomes of 1000 actinobacteria strains.</title>
        <authorList>
            <person name="Klenk H.-P."/>
        </authorList>
    </citation>
    <scope>NUCLEOTIDE SEQUENCE [LARGE SCALE GENOMIC DNA]</scope>
    <source>
        <strain evidence="8 9">DSM 44936</strain>
    </source>
</reference>
<dbReference type="SUPFAM" id="SSF103473">
    <property type="entry name" value="MFS general substrate transporter"/>
    <property type="match status" value="1"/>
</dbReference>
<feature type="transmembrane region" description="Helical" evidence="6">
    <location>
        <begin position="147"/>
        <end position="165"/>
    </location>
</feature>
<dbReference type="Proteomes" id="UP000555564">
    <property type="component" value="Unassembled WGS sequence"/>
</dbReference>
<comment type="caution">
    <text evidence="8">The sequence shown here is derived from an EMBL/GenBank/DDBJ whole genome shotgun (WGS) entry which is preliminary data.</text>
</comment>
<evidence type="ECO:0000256" key="4">
    <source>
        <dbReference type="ARBA" id="ARBA00022989"/>
    </source>
</evidence>
<feature type="transmembrane region" description="Helical" evidence="6">
    <location>
        <begin position="268"/>
        <end position="288"/>
    </location>
</feature>
<dbReference type="InterPro" id="IPR011701">
    <property type="entry name" value="MFS"/>
</dbReference>
<gene>
    <name evidence="8" type="ORF">BJ992_005199</name>
</gene>
<dbReference type="PANTHER" id="PTHR23513">
    <property type="entry name" value="INTEGRAL MEMBRANE EFFLUX PROTEIN-RELATED"/>
    <property type="match status" value="1"/>
</dbReference>
<dbReference type="EMBL" id="JACHIU010000001">
    <property type="protein sequence ID" value="MBB6475768.1"/>
    <property type="molecule type" value="Genomic_DNA"/>
</dbReference>
<keyword evidence="2" id="KW-1003">Cell membrane</keyword>
<proteinExistence type="predicted"/>
<keyword evidence="4 6" id="KW-1133">Transmembrane helix</keyword>